<evidence type="ECO:0000256" key="4">
    <source>
        <dbReference type="ARBA" id="ARBA00022989"/>
    </source>
</evidence>
<comment type="subunit">
    <text evidence="7">Part of a complex composed of FtsB, FtsL and FtsQ.</text>
</comment>
<proteinExistence type="inferred from homology"/>
<name>A0A1U9JZ82_9BURK</name>
<feature type="topological domain" description="Cytoplasmic" evidence="7">
    <location>
        <begin position="1"/>
        <end position="3"/>
    </location>
</feature>
<feature type="topological domain" description="Periplasmic" evidence="7">
    <location>
        <begin position="22"/>
        <end position="98"/>
    </location>
</feature>
<gene>
    <name evidence="7" type="primary">ftsB</name>
    <name evidence="8" type="ORF">PAEH1_04925</name>
</gene>
<sequence>MRLIFIFLLGLLFYFNYELWLGDNGVSRIAELQTKINEQQELNDASLARNNAMSAEVQDLRDGSSAIEELARLEQGMIKQGEVFVQILSTNQKSGPQQ</sequence>
<evidence type="ECO:0000256" key="2">
    <source>
        <dbReference type="ARBA" id="ARBA00022618"/>
    </source>
</evidence>
<dbReference type="InterPro" id="IPR023081">
    <property type="entry name" value="Cell_div_FtsB"/>
</dbReference>
<dbReference type="KEGG" id="phn:PAEH1_04925"/>
<evidence type="ECO:0000256" key="6">
    <source>
        <dbReference type="ARBA" id="ARBA00023306"/>
    </source>
</evidence>
<keyword evidence="6 7" id="KW-0131">Cell cycle</keyword>
<comment type="similarity">
    <text evidence="7">Belongs to the FtsB family.</text>
</comment>
<keyword evidence="5 7" id="KW-0472">Membrane</keyword>
<dbReference type="NCBIfam" id="NF002058">
    <property type="entry name" value="PRK00888.1"/>
    <property type="match status" value="1"/>
</dbReference>
<protein>
    <recommendedName>
        <fullName evidence="7">Cell division protein FtsB</fullName>
    </recommendedName>
</protein>
<dbReference type="AlphaFoldDB" id="A0A1U9JZ82"/>
<evidence type="ECO:0000256" key="3">
    <source>
        <dbReference type="ARBA" id="ARBA00022692"/>
    </source>
</evidence>
<dbReference type="PANTHER" id="PTHR37485">
    <property type="entry name" value="CELL DIVISION PROTEIN FTSB"/>
    <property type="match status" value="1"/>
</dbReference>
<evidence type="ECO:0000256" key="1">
    <source>
        <dbReference type="ARBA" id="ARBA00022475"/>
    </source>
</evidence>
<keyword evidence="3 7" id="KW-0812">Transmembrane</keyword>
<comment type="subcellular location">
    <subcellularLocation>
        <location evidence="7">Cell inner membrane</location>
        <topology evidence="7">Single-pass type II membrane protein</topology>
    </subcellularLocation>
    <text evidence="7">Localizes to the division septum.</text>
</comment>
<dbReference type="HAMAP" id="MF_00599">
    <property type="entry name" value="FtsB"/>
    <property type="match status" value="1"/>
</dbReference>
<evidence type="ECO:0000256" key="7">
    <source>
        <dbReference type="HAMAP-Rule" id="MF_00599"/>
    </source>
</evidence>
<dbReference type="Pfam" id="PF04977">
    <property type="entry name" value="DivIC"/>
    <property type="match status" value="1"/>
</dbReference>
<evidence type="ECO:0000313" key="8">
    <source>
        <dbReference type="EMBL" id="AQS51076.1"/>
    </source>
</evidence>
<dbReference type="GO" id="GO:0032153">
    <property type="term" value="C:cell division site"/>
    <property type="evidence" value="ECO:0007669"/>
    <property type="project" value="UniProtKB-UniRule"/>
</dbReference>
<dbReference type="PANTHER" id="PTHR37485:SF1">
    <property type="entry name" value="CELL DIVISION PROTEIN FTSB"/>
    <property type="match status" value="1"/>
</dbReference>
<dbReference type="GO" id="GO:0043093">
    <property type="term" value="P:FtsZ-dependent cytokinesis"/>
    <property type="evidence" value="ECO:0007669"/>
    <property type="project" value="UniProtKB-UniRule"/>
</dbReference>
<keyword evidence="7" id="KW-0997">Cell inner membrane</keyword>
<accession>A0A1U9JZ82</accession>
<evidence type="ECO:0000313" key="9">
    <source>
        <dbReference type="Proteomes" id="UP000189369"/>
    </source>
</evidence>
<organism evidence="8 9">
    <name type="scientific">Paenalcaligenes hominis</name>
    <dbReference type="NCBI Taxonomy" id="643674"/>
    <lineage>
        <taxon>Bacteria</taxon>
        <taxon>Pseudomonadati</taxon>
        <taxon>Pseudomonadota</taxon>
        <taxon>Betaproteobacteria</taxon>
        <taxon>Burkholderiales</taxon>
        <taxon>Alcaligenaceae</taxon>
        <taxon>Paenalcaligenes</taxon>
    </lineage>
</organism>
<comment type="function">
    <text evidence="7">Essential cell division protein. May link together the upstream cell division proteins, which are predominantly cytoplasmic, with the downstream cell division proteins, which are predominantly periplasmic.</text>
</comment>
<keyword evidence="1 7" id="KW-1003">Cell membrane</keyword>
<dbReference type="EMBL" id="CP019697">
    <property type="protein sequence ID" value="AQS51076.1"/>
    <property type="molecule type" value="Genomic_DNA"/>
</dbReference>
<dbReference type="GO" id="GO:0005886">
    <property type="term" value="C:plasma membrane"/>
    <property type="evidence" value="ECO:0007669"/>
    <property type="project" value="UniProtKB-SubCell"/>
</dbReference>
<dbReference type="InterPro" id="IPR007060">
    <property type="entry name" value="FtsL/DivIC"/>
</dbReference>
<reference evidence="8 9" key="1">
    <citation type="submission" date="2017-01" db="EMBL/GenBank/DDBJ databases">
        <title>Complete Genome Sequence of Paenalcaligenes hominis, Isolated from a paraplegic Patient with neurogenic bladder.</title>
        <authorList>
            <person name="Mukhopadhyay R."/>
            <person name="Joaquin J."/>
            <person name="Hogue R."/>
            <person name="Kilaru A."/>
            <person name="Jospin G."/>
            <person name="Mars K."/>
            <person name="Eisen J.A."/>
            <person name="Chaturvedi V."/>
        </authorList>
    </citation>
    <scope>NUCLEOTIDE SEQUENCE [LARGE SCALE GENOMIC DNA]</scope>
    <source>
        <strain evidence="8 9">15S00501</strain>
    </source>
</reference>
<dbReference type="OrthoDB" id="7061211at2"/>
<dbReference type="STRING" id="643674.PAEH1_04925"/>
<keyword evidence="4 7" id="KW-1133">Transmembrane helix</keyword>
<keyword evidence="2 7" id="KW-0132">Cell division</keyword>
<evidence type="ECO:0000256" key="5">
    <source>
        <dbReference type="ARBA" id="ARBA00023136"/>
    </source>
</evidence>
<dbReference type="GO" id="GO:0030428">
    <property type="term" value="C:cell septum"/>
    <property type="evidence" value="ECO:0007669"/>
    <property type="project" value="TreeGrafter"/>
</dbReference>
<dbReference type="Proteomes" id="UP000189369">
    <property type="component" value="Chromosome"/>
</dbReference>